<evidence type="ECO:0000256" key="12">
    <source>
        <dbReference type="ARBA" id="ARBA00023012"/>
    </source>
</evidence>
<sequence>MATVQDAAPAELTDAAKPGQGGGQGGAGTRIIGPIGVAAALVSALATFLVLAGLTPIVPTHNVVVSLLLVNGVAVALLLGVIGREVWQIVQARRRGTAGAQLHVRIVGLFSVIAAAPAVLVAVVASITLDRGLDRFFTERTRGVITNSLIVAEAYLTEHAQALRSEAQAMAFDVGRARPLFDQDRDRFRQFFTAQAQVRGLPVASLLAKDQTVLERAEIKITGLDIPVPSVAILASVGETEPQVILNPDGNYVASAIKLRGYDDVVLFVARPLNPVVVSQFRETQTTISEFAALEARRLGIQIAFALMFTVIALTVLLSAVWIGFNFANRLVAPIRRLIGAANIVSTGNLYVQVPVRRAEGDLAQLGETFNKMTYELRTQRDDIVRARDVIDSRRRFTEAVLAGASAGVIGVDADGRISILNRSAEKLIGAVETDVLGKPLVEVVPELAEMFTGARATGQRFAQGQASITRAGRERTVSVRLTTEQSADPEHGYVFTLDDITDLVTAQRTSAWADVARRIAHEIKNPLTPIQLSAERLRRKYGKVIVEDKQVFEQCTDTIVRQVEDIRRMVDEFSRFARMPKPVMVEEDVADTVRQAVFLMRVGHADIDITADIPDGPMPACFDRRLISQALTNIIKNATEAIAAVPSGEIERGRIHVTTARDGDDIVIDVIDNGIGLPKENRRRLLEPYVTTREKGTGLGLAIVGKILEEHGGRIELHDAAEHTPGTRGAWLRLRFAAAPADADHPQQDEQRHGV</sequence>
<feature type="transmembrane region" description="Helical" evidence="15">
    <location>
        <begin position="102"/>
        <end position="127"/>
    </location>
</feature>
<dbReference type="NCBIfam" id="TIGR00229">
    <property type="entry name" value="sensory_box"/>
    <property type="match status" value="1"/>
</dbReference>
<dbReference type="GO" id="GO:0000155">
    <property type="term" value="F:phosphorelay sensor kinase activity"/>
    <property type="evidence" value="ECO:0007669"/>
    <property type="project" value="InterPro"/>
</dbReference>
<keyword evidence="20" id="KW-1185">Reference proteome</keyword>
<dbReference type="CDD" id="cd00082">
    <property type="entry name" value="HisKA"/>
    <property type="match status" value="1"/>
</dbReference>
<evidence type="ECO:0000256" key="1">
    <source>
        <dbReference type="ARBA" id="ARBA00000085"/>
    </source>
</evidence>
<evidence type="ECO:0000256" key="5">
    <source>
        <dbReference type="ARBA" id="ARBA00022553"/>
    </source>
</evidence>
<dbReference type="InterPro" id="IPR017232">
    <property type="entry name" value="NtrY"/>
</dbReference>
<dbReference type="PIRSF" id="PIRSF037532">
    <property type="entry name" value="STHK_NtrY"/>
    <property type="match status" value="1"/>
</dbReference>
<dbReference type="Pfam" id="PF00989">
    <property type="entry name" value="PAS"/>
    <property type="match status" value="1"/>
</dbReference>
<keyword evidence="6" id="KW-0808">Transferase</keyword>
<dbReference type="Pfam" id="PF02518">
    <property type="entry name" value="HATPase_c"/>
    <property type="match status" value="1"/>
</dbReference>
<evidence type="ECO:0000313" key="20">
    <source>
        <dbReference type="Proteomes" id="UP000289200"/>
    </source>
</evidence>
<organism evidence="19 20">
    <name type="scientific">Rhodoplanes serenus</name>
    <dbReference type="NCBI Taxonomy" id="200615"/>
    <lineage>
        <taxon>Bacteria</taxon>
        <taxon>Pseudomonadati</taxon>
        <taxon>Pseudomonadota</taxon>
        <taxon>Alphaproteobacteria</taxon>
        <taxon>Hyphomicrobiales</taxon>
        <taxon>Nitrobacteraceae</taxon>
        <taxon>Rhodoplanes</taxon>
    </lineage>
</organism>
<dbReference type="GO" id="GO:0005524">
    <property type="term" value="F:ATP binding"/>
    <property type="evidence" value="ECO:0007669"/>
    <property type="project" value="UniProtKB-KW"/>
</dbReference>
<dbReference type="InterPro" id="IPR013767">
    <property type="entry name" value="PAS_fold"/>
</dbReference>
<dbReference type="EC" id="2.7.13.3" evidence="3"/>
<dbReference type="Gene3D" id="1.10.287.130">
    <property type="match status" value="1"/>
</dbReference>
<dbReference type="InterPro" id="IPR003660">
    <property type="entry name" value="HAMP_dom"/>
</dbReference>
<keyword evidence="4" id="KW-1003">Cell membrane</keyword>
<evidence type="ECO:0000256" key="15">
    <source>
        <dbReference type="SAM" id="Phobius"/>
    </source>
</evidence>
<dbReference type="SUPFAM" id="SSF55874">
    <property type="entry name" value="ATPase domain of HSP90 chaperone/DNA topoisomerase II/histidine kinase"/>
    <property type="match status" value="1"/>
</dbReference>
<dbReference type="SMART" id="SM00388">
    <property type="entry name" value="HisKA"/>
    <property type="match status" value="1"/>
</dbReference>
<dbReference type="SUPFAM" id="SSF158472">
    <property type="entry name" value="HAMP domain-like"/>
    <property type="match status" value="1"/>
</dbReference>
<dbReference type="FunFam" id="1.10.287.130:FF:000107">
    <property type="entry name" value="Sensor histidine kinase YycG"/>
    <property type="match status" value="1"/>
</dbReference>
<dbReference type="Pfam" id="PF19312">
    <property type="entry name" value="NtrY_N"/>
    <property type="match status" value="1"/>
</dbReference>
<dbReference type="CDD" id="cd00130">
    <property type="entry name" value="PAS"/>
    <property type="match status" value="1"/>
</dbReference>
<feature type="transmembrane region" description="Helical" evidence="15">
    <location>
        <begin position="303"/>
        <end position="325"/>
    </location>
</feature>
<comment type="catalytic activity">
    <reaction evidence="1">
        <text>ATP + protein L-histidine = ADP + protein N-phospho-L-histidine.</text>
        <dbReference type="EC" id="2.7.13.3"/>
    </reaction>
</comment>
<dbReference type="PANTHER" id="PTHR43065">
    <property type="entry name" value="SENSOR HISTIDINE KINASE"/>
    <property type="match status" value="1"/>
</dbReference>
<evidence type="ECO:0000256" key="10">
    <source>
        <dbReference type="ARBA" id="ARBA00022840"/>
    </source>
</evidence>
<name>A0A447D1E7_9BRAD</name>
<evidence type="ECO:0000256" key="6">
    <source>
        <dbReference type="ARBA" id="ARBA00022679"/>
    </source>
</evidence>
<evidence type="ECO:0000256" key="2">
    <source>
        <dbReference type="ARBA" id="ARBA00004651"/>
    </source>
</evidence>
<evidence type="ECO:0000256" key="4">
    <source>
        <dbReference type="ARBA" id="ARBA00022475"/>
    </source>
</evidence>
<dbReference type="CDD" id="cd06225">
    <property type="entry name" value="HAMP"/>
    <property type="match status" value="1"/>
</dbReference>
<dbReference type="InterPro" id="IPR045671">
    <property type="entry name" value="NtrY-like_N"/>
</dbReference>
<evidence type="ECO:0000256" key="13">
    <source>
        <dbReference type="ARBA" id="ARBA00023136"/>
    </source>
</evidence>
<keyword evidence="13 15" id="KW-0472">Membrane</keyword>
<evidence type="ECO:0000259" key="18">
    <source>
        <dbReference type="PROSITE" id="PS50885"/>
    </source>
</evidence>
<dbReference type="RefSeq" id="WP_129611336.1">
    <property type="nucleotide sequence ID" value="NZ_UWOC01000196.1"/>
</dbReference>
<dbReference type="Gene3D" id="3.30.565.10">
    <property type="entry name" value="Histidine kinase-like ATPase, C-terminal domain"/>
    <property type="match status" value="1"/>
</dbReference>
<comment type="subcellular location">
    <subcellularLocation>
        <location evidence="2">Cell membrane</location>
        <topology evidence="2">Multi-pass membrane protein</topology>
    </subcellularLocation>
</comment>
<evidence type="ECO:0000313" key="19">
    <source>
        <dbReference type="EMBL" id="VCU11351.1"/>
    </source>
</evidence>
<dbReference type="PROSITE" id="PS50109">
    <property type="entry name" value="HIS_KIN"/>
    <property type="match status" value="1"/>
</dbReference>
<dbReference type="OrthoDB" id="9776727at2"/>
<dbReference type="Proteomes" id="UP000289200">
    <property type="component" value="Unassembled WGS sequence"/>
</dbReference>
<evidence type="ECO:0000259" key="17">
    <source>
        <dbReference type="PROSITE" id="PS50112"/>
    </source>
</evidence>
<dbReference type="InterPro" id="IPR003594">
    <property type="entry name" value="HATPase_dom"/>
</dbReference>
<dbReference type="InterPro" id="IPR035965">
    <property type="entry name" value="PAS-like_dom_sf"/>
</dbReference>
<comment type="caution">
    <text evidence="19">The sequence shown here is derived from an EMBL/GenBank/DDBJ whole genome shotgun (WGS) entry which is preliminary data.</text>
</comment>
<feature type="transmembrane region" description="Helical" evidence="15">
    <location>
        <begin position="31"/>
        <end position="51"/>
    </location>
</feature>
<dbReference type="InterPro" id="IPR004358">
    <property type="entry name" value="Sig_transdc_His_kin-like_C"/>
</dbReference>
<feature type="domain" description="HAMP" evidence="18">
    <location>
        <begin position="329"/>
        <end position="382"/>
    </location>
</feature>
<feature type="region of interest" description="Disordered" evidence="14">
    <location>
        <begin position="1"/>
        <end position="24"/>
    </location>
</feature>
<dbReference type="AlphaFoldDB" id="A0A447D1E7"/>
<evidence type="ECO:0000256" key="7">
    <source>
        <dbReference type="ARBA" id="ARBA00022692"/>
    </source>
</evidence>
<dbReference type="EMBL" id="UWOC01000196">
    <property type="protein sequence ID" value="VCU11351.1"/>
    <property type="molecule type" value="Genomic_DNA"/>
</dbReference>
<dbReference type="PRINTS" id="PR00344">
    <property type="entry name" value="BCTRLSENSOR"/>
</dbReference>
<evidence type="ECO:0000256" key="8">
    <source>
        <dbReference type="ARBA" id="ARBA00022741"/>
    </source>
</evidence>
<dbReference type="GO" id="GO:0006355">
    <property type="term" value="P:regulation of DNA-templated transcription"/>
    <property type="evidence" value="ECO:0007669"/>
    <property type="project" value="InterPro"/>
</dbReference>
<dbReference type="SUPFAM" id="SSF55785">
    <property type="entry name" value="PYP-like sensor domain (PAS domain)"/>
    <property type="match status" value="1"/>
</dbReference>
<dbReference type="InterPro" id="IPR036097">
    <property type="entry name" value="HisK_dim/P_sf"/>
</dbReference>
<dbReference type="Pfam" id="PF00512">
    <property type="entry name" value="HisKA"/>
    <property type="match status" value="1"/>
</dbReference>
<dbReference type="PROSITE" id="PS50112">
    <property type="entry name" value="PAS"/>
    <property type="match status" value="1"/>
</dbReference>
<dbReference type="SMART" id="SM00387">
    <property type="entry name" value="HATPase_c"/>
    <property type="match status" value="1"/>
</dbReference>
<evidence type="ECO:0000259" key="16">
    <source>
        <dbReference type="PROSITE" id="PS50109"/>
    </source>
</evidence>
<dbReference type="SMART" id="SM00304">
    <property type="entry name" value="HAMP"/>
    <property type="match status" value="1"/>
</dbReference>
<dbReference type="InterPro" id="IPR036890">
    <property type="entry name" value="HATPase_C_sf"/>
</dbReference>
<feature type="transmembrane region" description="Helical" evidence="15">
    <location>
        <begin position="63"/>
        <end position="82"/>
    </location>
</feature>
<dbReference type="InterPro" id="IPR003661">
    <property type="entry name" value="HisK_dim/P_dom"/>
</dbReference>
<dbReference type="InterPro" id="IPR000014">
    <property type="entry name" value="PAS"/>
</dbReference>
<keyword evidence="9" id="KW-0418">Kinase</keyword>
<dbReference type="SMART" id="SM00091">
    <property type="entry name" value="PAS"/>
    <property type="match status" value="1"/>
</dbReference>
<dbReference type="InterPro" id="IPR005467">
    <property type="entry name" value="His_kinase_dom"/>
</dbReference>
<evidence type="ECO:0000256" key="3">
    <source>
        <dbReference type="ARBA" id="ARBA00012438"/>
    </source>
</evidence>
<gene>
    <name evidence="19" type="primary">kinB_2</name>
    <name evidence="19" type="ORF">RHODGE_RHODGE_04562</name>
</gene>
<dbReference type="Pfam" id="PF00672">
    <property type="entry name" value="HAMP"/>
    <property type="match status" value="1"/>
</dbReference>
<keyword evidence="8" id="KW-0547">Nucleotide-binding</keyword>
<keyword evidence="7 15" id="KW-0812">Transmembrane</keyword>
<proteinExistence type="predicted"/>
<dbReference type="GO" id="GO:0005886">
    <property type="term" value="C:plasma membrane"/>
    <property type="evidence" value="ECO:0007669"/>
    <property type="project" value="UniProtKB-SubCell"/>
</dbReference>
<dbReference type="Gene3D" id="6.10.340.10">
    <property type="match status" value="1"/>
</dbReference>
<keyword evidence="10" id="KW-0067">ATP-binding</keyword>
<evidence type="ECO:0000256" key="9">
    <source>
        <dbReference type="ARBA" id="ARBA00022777"/>
    </source>
</evidence>
<dbReference type="SUPFAM" id="SSF47384">
    <property type="entry name" value="Homodimeric domain of signal transducing histidine kinase"/>
    <property type="match status" value="1"/>
</dbReference>
<accession>A0A447D1E7</accession>
<feature type="domain" description="PAS" evidence="17">
    <location>
        <begin position="394"/>
        <end position="442"/>
    </location>
</feature>
<protein>
    <recommendedName>
        <fullName evidence="3">histidine kinase</fullName>
        <ecNumber evidence="3">2.7.13.3</ecNumber>
    </recommendedName>
</protein>
<dbReference type="PANTHER" id="PTHR43065:SF10">
    <property type="entry name" value="PEROXIDE STRESS-ACTIVATED HISTIDINE KINASE MAK3"/>
    <property type="match status" value="1"/>
</dbReference>
<dbReference type="PROSITE" id="PS50885">
    <property type="entry name" value="HAMP"/>
    <property type="match status" value="1"/>
</dbReference>
<keyword evidence="12" id="KW-0902">Two-component regulatory system</keyword>
<dbReference type="Gene3D" id="3.30.450.20">
    <property type="entry name" value="PAS domain"/>
    <property type="match status" value="1"/>
</dbReference>
<keyword evidence="5" id="KW-0597">Phosphoprotein</keyword>
<keyword evidence="11 15" id="KW-1133">Transmembrane helix</keyword>
<reference evidence="20" key="1">
    <citation type="submission" date="2018-10" db="EMBL/GenBank/DDBJ databases">
        <authorList>
            <person name="Peiro R."/>
            <person name="Begona"/>
            <person name="Cbmso G."/>
            <person name="Lopez M."/>
            <person name="Gonzalez S."/>
            <person name="Sacristan E."/>
            <person name="Castillo E."/>
        </authorList>
    </citation>
    <scope>NUCLEOTIDE SEQUENCE [LARGE SCALE GENOMIC DNA]</scope>
</reference>
<evidence type="ECO:0000256" key="14">
    <source>
        <dbReference type="SAM" id="MobiDB-lite"/>
    </source>
</evidence>
<evidence type="ECO:0000256" key="11">
    <source>
        <dbReference type="ARBA" id="ARBA00022989"/>
    </source>
</evidence>
<feature type="domain" description="Histidine kinase" evidence="16">
    <location>
        <begin position="519"/>
        <end position="741"/>
    </location>
</feature>